<name>A0A0K2UZ79_LEPSM</name>
<organism evidence="1">
    <name type="scientific">Lepeophtheirus salmonis</name>
    <name type="common">Salmon louse</name>
    <name type="synonym">Caligus salmonis</name>
    <dbReference type="NCBI Taxonomy" id="72036"/>
    <lineage>
        <taxon>Eukaryota</taxon>
        <taxon>Metazoa</taxon>
        <taxon>Ecdysozoa</taxon>
        <taxon>Arthropoda</taxon>
        <taxon>Crustacea</taxon>
        <taxon>Multicrustacea</taxon>
        <taxon>Hexanauplia</taxon>
        <taxon>Copepoda</taxon>
        <taxon>Siphonostomatoida</taxon>
        <taxon>Caligidae</taxon>
        <taxon>Lepeophtheirus</taxon>
    </lineage>
</organism>
<dbReference type="AlphaFoldDB" id="A0A0K2UZ79"/>
<protein>
    <submittedName>
        <fullName evidence="1">Uncharacterized protein</fullName>
    </submittedName>
</protein>
<dbReference type="EMBL" id="HACA01025821">
    <property type="protein sequence ID" value="CDW43182.1"/>
    <property type="molecule type" value="Transcribed_RNA"/>
</dbReference>
<feature type="non-terminal residue" evidence="1">
    <location>
        <position position="1"/>
    </location>
</feature>
<proteinExistence type="predicted"/>
<sequence>FEVLPGRLLLLLGVETLFKQFEDISIRASSGEIRRALLLGGSSSSSIINCFVDFRLLFPTPVACLVHLVLFLNTQSSTCISILRLFVGR</sequence>
<accession>A0A0K2UZ79</accession>
<reference evidence="1" key="1">
    <citation type="submission" date="2014-05" db="EMBL/GenBank/DDBJ databases">
        <authorList>
            <person name="Chronopoulou M."/>
        </authorList>
    </citation>
    <scope>NUCLEOTIDE SEQUENCE</scope>
    <source>
        <tissue evidence="1">Whole organism</tissue>
    </source>
</reference>
<evidence type="ECO:0000313" key="1">
    <source>
        <dbReference type="EMBL" id="CDW43182.1"/>
    </source>
</evidence>